<dbReference type="AlphaFoldDB" id="A0A8J2RUA7"/>
<dbReference type="Proteomes" id="UP000789390">
    <property type="component" value="Unassembled WGS sequence"/>
</dbReference>
<dbReference type="GO" id="GO:0004499">
    <property type="term" value="F:N,N-dimethylaniline monooxygenase activity"/>
    <property type="evidence" value="ECO:0007669"/>
    <property type="project" value="InterPro"/>
</dbReference>
<dbReference type="InterPro" id="IPR036188">
    <property type="entry name" value="FAD/NAD-bd_sf"/>
</dbReference>
<evidence type="ECO:0000256" key="3">
    <source>
        <dbReference type="ARBA" id="ARBA00022630"/>
    </source>
</evidence>
<evidence type="ECO:0000313" key="10">
    <source>
        <dbReference type="Proteomes" id="UP000789390"/>
    </source>
</evidence>
<dbReference type="SUPFAM" id="SSF51905">
    <property type="entry name" value="FAD/NAD(P)-binding domain"/>
    <property type="match status" value="1"/>
</dbReference>
<accession>A0A8J2RUA7</accession>
<dbReference type="FunFam" id="3.50.50.60:FF:000138">
    <property type="entry name" value="Flavin-containing monooxygenase"/>
    <property type="match status" value="1"/>
</dbReference>
<organism evidence="9 10">
    <name type="scientific">Daphnia galeata</name>
    <dbReference type="NCBI Taxonomy" id="27404"/>
    <lineage>
        <taxon>Eukaryota</taxon>
        <taxon>Metazoa</taxon>
        <taxon>Ecdysozoa</taxon>
        <taxon>Arthropoda</taxon>
        <taxon>Crustacea</taxon>
        <taxon>Branchiopoda</taxon>
        <taxon>Diplostraca</taxon>
        <taxon>Cladocera</taxon>
        <taxon>Anomopoda</taxon>
        <taxon>Daphniidae</taxon>
        <taxon>Daphnia</taxon>
    </lineage>
</organism>
<proteinExistence type="inferred from homology"/>
<dbReference type="GO" id="GO:0050661">
    <property type="term" value="F:NADP binding"/>
    <property type="evidence" value="ECO:0007669"/>
    <property type="project" value="InterPro"/>
</dbReference>
<keyword evidence="7 8" id="KW-0503">Monooxygenase</keyword>
<name>A0A8J2RUA7_9CRUS</name>
<dbReference type="PIRSF" id="PIRSF000332">
    <property type="entry name" value="FMO"/>
    <property type="match status" value="1"/>
</dbReference>
<evidence type="ECO:0000256" key="8">
    <source>
        <dbReference type="RuleBase" id="RU361177"/>
    </source>
</evidence>
<evidence type="ECO:0000256" key="5">
    <source>
        <dbReference type="ARBA" id="ARBA00022857"/>
    </source>
</evidence>
<evidence type="ECO:0000256" key="7">
    <source>
        <dbReference type="ARBA" id="ARBA00023033"/>
    </source>
</evidence>
<evidence type="ECO:0000256" key="2">
    <source>
        <dbReference type="ARBA" id="ARBA00009183"/>
    </source>
</evidence>
<evidence type="ECO:0000256" key="4">
    <source>
        <dbReference type="ARBA" id="ARBA00022827"/>
    </source>
</evidence>
<reference evidence="9" key="1">
    <citation type="submission" date="2021-11" db="EMBL/GenBank/DDBJ databases">
        <authorList>
            <person name="Schell T."/>
        </authorList>
    </citation>
    <scope>NUCLEOTIDE SEQUENCE</scope>
    <source>
        <strain evidence="9">M5</strain>
    </source>
</reference>
<gene>
    <name evidence="9" type="ORF">DGAL_LOCUS9215</name>
</gene>
<dbReference type="InterPro" id="IPR050346">
    <property type="entry name" value="FMO-like"/>
</dbReference>
<sequence length="284" mass="32415">MTTRIAIIGAGPSGLSQMRAFALLESSGQKIPEIVCFEKQSDWGGMWNYTWRTGLGEYGEPVHGGMYRLLWSNAPKECHEFADYSFDQHFSKPIPSFIPREAFRDYILGRAKKSNIQQHIQFNTLVSFVEFDHEKDIFHVRTKNLTTGKSSNENFDYVIVAVGHFSMPNVPHIEGIKTFPGRVFHSHDFRDARQFVEQNILLIGGSLSAEDIALQTLKFGAKSITISYRTKPMGFKWPSNIEEKSLLTRIQGRTVHFPDGSSRDFDSIILCTGYKHYFPFCQTI</sequence>
<keyword evidence="10" id="KW-1185">Reference proteome</keyword>
<keyword evidence="4 8" id="KW-0274">FAD</keyword>
<comment type="caution">
    <text evidence="9">The sequence shown here is derived from an EMBL/GenBank/DDBJ whole genome shotgun (WGS) entry which is preliminary data.</text>
</comment>
<dbReference type="GO" id="GO:0050660">
    <property type="term" value="F:flavin adenine dinucleotide binding"/>
    <property type="evidence" value="ECO:0007669"/>
    <property type="project" value="InterPro"/>
</dbReference>
<comment type="similarity">
    <text evidence="2 8">Belongs to the FMO family.</text>
</comment>
<evidence type="ECO:0000256" key="1">
    <source>
        <dbReference type="ARBA" id="ARBA00001974"/>
    </source>
</evidence>
<dbReference type="EC" id="1.-.-.-" evidence="8"/>
<dbReference type="InterPro" id="IPR000960">
    <property type="entry name" value="Flavin_mOase"/>
</dbReference>
<keyword evidence="5" id="KW-0521">NADP</keyword>
<dbReference type="Gene3D" id="3.50.50.60">
    <property type="entry name" value="FAD/NAD(P)-binding domain"/>
    <property type="match status" value="2"/>
</dbReference>
<dbReference type="Pfam" id="PF00743">
    <property type="entry name" value="FMO-like"/>
    <property type="match status" value="1"/>
</dbReference>
<dbReference type="PANTHER" id="PTHR23023">
    <property type="entry name" value="DIMETHYLANILINE MONOOXYGENASE"/>
    <property type="match status" value="1"/>
</dbReference>
<dbReference type="InterPro" id="IPR020946">
    <property type="entry name" value="Flavin_mOase-like"/>
</dbReference>
<dbReference type="EMBL" id="CAKKLH010000212">
    <property type="protein sequence ID" value="CAH0106066.1"/>
    <property type="molecule type" value="Genomic_DNA"/>
</dbReference>
<evidence type="ECO:0000313" key="9">
    <source>
        <dbReference type="EMBL" id="CAH0106066.1"/>
    </source>
</evidence>
<evidence type="ECO:0000256" key="6">
    <source>
        <dbReference type="ARBA" id="ARBA00023002"/>
    </source>
</evidence>
<protein>
    <recommendedName>
        <fullName evidence="8">Flavin-containing monooxygenase</fullName>
        <ecNumber evidence="8">1.-.-.-</ecNumber>
    </recommendedName>
</protein>
<comment type="cofactor">
    <cofactor evidence="1 8">
        <name>FAD</name>
        <dbReference type="ChEBI" id="CHEBI:57692"/>
    </cofactor>
</comment>
<keyword evidence="6 8" id="KW-0560">Oxidoreductase</keyword>
<dbReference type="OrthoDB" id="66881at2759"/>
<keyword evidence="3 8" id="KW-0285">Flavoprotein</keyword>